<dbReference type="GO" id="GO:0002142">
    <property type="term" value="C:stereocilia ankle link complex"/>
    <property type="evidence" value="ECO:0007669"/>
    <property type="project" value="TreeGrafter"/>
</dbReference>
<dbReference type="GO" id="GO:0005929">
    <property type="term" value="C:cilium"/>
    <property type="evidence" value="ECO:0007669"/>
    <property type="project" value="TreeGrafter"/>
</dbReference>
<dbReference type="PANTHER" id="PTHR23116:SF36">
    <property type="entry name" value="HARMONIN"/>
    <property type="match status" value="1"/>
</dbReference>
<name>A0A5N5SYJ8_9CRUS</name>
<dbReference type="InterPro" id="IPR001478">
    <property type="entry name" value="PDZ"/>
</dbReference>
<proteinExistence type="predicted"/>
<reference evidence="5 6" key="1">
    <citation type="journal article" date="2019" name="PLoS Biol.">
        <title>Sex chromosomes control vertical transmission of feminizing Wolbachia symbionts in an isopod.</title>
        <authorList>
            <person name="Becking T."/>
            <person name="Chebbi M.A."/>
            <person name="Giraud I."/>
            <person name="Moumen B."/>
            <person name="Laverre T."/>
            <person name="Caubet Y."/>
            <person name="Peccoud J."/>
            <person name="Gilbert C."/>
            <person name="Cordaux R."/>
        </authorList>
    </citation>
    <scope>NUCLEOTIDE SEQUENCE [LARGE SCALE GENOMIC DNA]</scope>
    <source>
        <strain evidence="5">ANa2</strain>
        <tissue evidence="5">Whole body excluding digestive tract and cuticle</tissue>
    </source>
</reference>
<dbReference type="SUPFAM" id="SSF50156">
    <property type="entry name" value="PDZ domain-like"/>
    <property type="match status" value="2"/>
</dbReference>
<dbReference type="GO" id="GO:0005886">
    <property type="term" value="C:plasma membrane"/>
    <property type="evidence" value="ECO:0007669"/>
    <property type="project" value="TreeGrafter"/>
</dbReference>
<dbReference type="SMART" id="SM00228">
    <property type="entry name" value="PDZ"/>
    <property type="match status" value="2"/>
</dbReference>
<protein>
    <submittedName>
        <fullName evidence="5">Harmonin</fullName>
    </submittedName>
</protein>
<dbReference type="AlphaFoldDB" id="A0A5N5SYJ8"/>
<evidence type="ECO:0000256" key="2">
    <source>
        <dbReference type="ARBA" id="ARBA00022737"/>
    </source>
</evidence>
<evidence type="ECO:0000259" key="4">
    <source>
        <dbReference type="PROSITE" id="PS50106"/>
    </source>
</evidence>
<accession>A0A5N5SYJ8</accession>
<dbReference type="PROSITE" id="PS50106">
    <property type="entry name" value="PDZ"/>
    <property type="match status" value="1"/>
</dbReference>
<evidence type="ECO:0000313" key="6">
    <source>
        <dbReference type="Proteomes" id="UP000326759"/>
    </source>
</evidence>
<keyword evidence="3" id="KW-0966">Cell projection</keyword>
<dbReference type="Gene3D" id="2.30.42.10">
    <property type="match status" value="2"/>
</dbReference>
<dbReference type="EMBL" id="SEYY01018490">
    <property type="protein sequence ID" value="KAB7499281.1"/>
    <property type="molecule type" value="Genomic_DNA"/>
</dbReference>
<dbReference type="Pfam" id="PF00595">
    <property type="entry name" value="PDZ"/>
    <property type="match status" value="1"/>
</dbReference>
<dbReference type="GO" id="GO:0032426">
    <property type="term" value="C:stereocilium tip"/>
    <property type="evidence" value="ECO:0007669"/>
    <property type="project" value="TreeGrafter"/>
</dbReference>
<organism evidence="5 6">
    <name type="scientific">Armadillidium nasatum</name>
    <dbReference type="NCBI Taxonomy" id="96803"/>
    <lineage>
        <taxon>Eukaryota</taxon>
        <taxon>Metazoa</taxon>
        <taxon>Ecdysozoa</taxon>
        <taxon>Arthropoda</taxon>
        <taxon>Crustacea</taxon>
        <taxon>Multicrustacea</taxon>
        <taxon>Malacostraca</taxon>
        <taxon>Eumalacostraca</taxon>
        <taxon>Peracarida</taxon>
        <taxon>Isopoda</taxon>
        <taxon>Oniscidea</taxon>
        <taxon>Crinocheta</taxon>
        <taxon>Armadillidiidae</taxon>
        <taxon>Armadillidium</taxon>
    </lineage>
</organism>
<dbReference type="PANTHER" id="PTHR23116">
    <property type="entry name" value="PDZ DOMAIN CONTAINING WHIRLIN AND HARMONIN-RELATED"/>
    <property type="match status" value="1"/>
</dbReference>
<dbReference type="InterPro" id="IPR036034">
    <property type="entry name" value="PDZ_sf"/>
</dbReference>
<gene>
    <name evidence="5" type="primary">USH1C</name>
    <name evidence="5" type="ORF">Anas_08471</name>
</gene>
<dbReference type="Proteomes" id="UP000326759">
    <property type="component" value="Unassembled WGS sequence"/>
</dbReference>
<evidence type="ECO:0000256" key="1">
    <source>
        <dbReference type="ARBA" id="ARBA00004316"/>
    </source>
</evidence>
<evidence type="ECO:0000256" key="3">
    <source>
        <dbReference type="ARBA" id="ARBA00023273"/>
    </source>
</evidence>
<keyword evidence="6" id="KW-1185">Reference proteome</keyword>
<evidence type="ECO:0000313" key="5">
    <source>
        <dbReference type="EMBL" id="KAB7499281.1"/>
    </source>
</evidence>
<dbReference type="OrthoDB" id="10029564at2759"/>
<feature type="domain" description="PDZ" evidence="4">
    <location>
        <begin position="122"/>
        <end position="177"/>
    </location>
</feature>
<sequence length="333" mass="36884">MPIIEKVIICLDKCRHLHLRKHADKMLLFSFQTGDQVLRVNDLNVNGALHKEVAALVRAGTEVRLHVKSTGLIPVKNNSEDPLSWVLVEPNEVNDSLTDHSGYQSSISSLGTNRSTCNYENPVKIVINGAGKSSLGCSICKGPAEKPGIFVQRVRDRGIAQESGLLAGDQILSCNGRFFQNSRFSTVLVVAVQSMKSSTCLRLEVLRGVGMDMIAGESSGYNSSASSETGEESFCHCESDCREVFPQSLSTTLKRLNGITNRIQLDPNRDWKEIEEEWADAEVSEKRSQLETSQTLLSRKLNQKTPVSKSFLNLTINEVDEEPYINQRLSIKS</sequence>
<comment type="caution">
    <text evidence="5">The sequence shown here is derived from an EMBL/GenBank/DDBJ whole genome shotgun (WGS) entry which is preliminary data.</text>
</comment>
<keyword evidence="2" id="KW-0677">Repeat</keyword>
<dbReference type="InterPro" id="IPR051844">
    <property type="entry name" value="USH2_Complex_Protein"/>
</dbReference>
<comment type="subcellular location">
    <subcellularLocation>
        <location evidence="1">Cell projection</location>
    </subcellularLocation>
</comment>